<gene>
    <name evidence="8" type="ORF">BJ554DRAFT_7426</name>
</gene>
<dbReference type="EMBL" id="JAEFCI010005103">
    <property type="protein sequence ID" value="KAG5460516.1"/>
    <property type="molecule type" value="Genomic_DNA"/>
</dbReference>
<keyword evidence="9" id="KW-1185">Reference proteome</keyword>
<evidence type="ECO:0000256" key="6">
    <source>
        <dbReference type="ARBA" id="ARBA00023136"/>
    </source>
</evidence>
<dbReference type="UniPathway" id="UPA00705"/>
<reference evidence="8 9" key="1">
    <citation type="journal article" name="Sci. Rep.">
        <title>Genome-scale phylogenetic analyses confirm Olpidium as the closest living zoosporic fungus to the non-flagellated, terrestrial fungi.</title>
        <authorList>
            <person name="Chang Y."/>
            <person name="Rochon D."/>
            <person name="Sekimoto S."/>
            <person name="Wang Y."/>
            <person name="Chovatia M."/>
            <person name="Sandor L."/>
            <person name="Salamov A."/>
            <person name="Grigoriev I.V."/>
            <person name="Stajich J.E."/>
            <person name="Spatafora J.W."/>
        </authorList>
    </citation>
    <scope>NUCLEOTIDE SEQUENCE [LARGE SCALE GENOMIC DNA]</scope>
    <source>
        <strain evidence="8">S191</strain>
    </source>
</reference>
<comment type="subcellular location">
    <subcellularLocation>
        <location evidence="1 7">Mitochondrion inner membrane</location>
        <topology evidence="1 7">Single-pass membrane protein</topology>
    </subcellularLocation>
</comment>
<protein>
    <recommendedName>
        <fullName evidence="7">Cytochrome c oxidase subunit 8, mitochondrial</fullName>
    </recommendedName>
    <alternativeName>
        <fullName evidence="7">Cytochrome c oxidase polypeptide VIII</fullName>
    </alternativeName>
</protein>
<organism evidence="8 9">
    <name type="scientific">Olpidium bornovanus</name>
    <dbReference type="NCBI Taxonomy" id="278681"/>
    <lineage>
        <taxon>Eukaryota</taxon>
        <taxon>Fungi</taxon>
        <taxon>Fungi incertae sedis</taxon>
        <taxon>Olpidiomycota</taxon>
        <taxon>Olpidiomycotina</taxon>
        <taxon>Olpidiomycetes</taxon>
        <taxon>Olpidiales</taxon>
        <taxon>Olpidiaceae</taxon>
        <taxon>Olpidium</taxon>
    </lineage>
</organism>
<dbReference type="GO" id="GO:0045277">
    <property type="term" value="C:respiratory chain complex IV"/>
    <property type="evidence" value="ECO:0007669"/>
    <property type="project" value="UniProtKB-UniRule"/>
</dbReference>
<dbReference type="InterPro" id="IPR036636">
    <property type="entry name" value="COX7C/Cox8_sf"/>
</dbReference>
<comment type="similarity">
    <text evidence="3 7">Belongs to the cytochrome c oxidase VIIc family.</text>
</comment>
<proteinExistence type="inferred from homology"/>
<evidence type="ECO:0000256" key="1">
    <source>
        <dbReference type="ARBA" id="ARBA00004434"/>
    </source>
</evidence>
<feature type="transmembrane region" description="Helical" evidence="7">
    <location>
        <begin position="61"/>
        <end position="80"/>
    </location>
</feature>
<dbReference type="Pfam" id="PF02935">
    <property type="entry name" value="COX7C"/>
    <property type="match status" value="1"/>
</dbReference>
<dbReference type="InterPro" id="IPR004202">
    <property type="entry name" value="COX7C/Cox8"/>
</dbReference>
<sequence>MTPFRAGSLLRTAGWAAQLRRNSGPQKGCFPWLKIQHFQNRPGKQDHLPFDSSSKLFPLKFIFFFASAASIPILHCAWQLRKDGHWFLRDRSKYP</sequence>
<accession>A0A8H7ZW59</accession>
<dbReference type="GO" id="GO:0006123">
    <property type="term" value="P:mitochondrial electron transport, cytochrome c to oxygen"/>
    <property type="evidence" value="ECO:0007669"/>
    <property type="project" value="UniProtKB-UniRule"/>
</dbReference>
<dbReference type="AlphaFoldDB" id="A0A8H7ZW59"/>
<evidence type="ECO:0000256" key="7">
    <source>
        <dbReference type="RuleBase" id="RU368123"/>
    </source>
</evidence>
<comment type="function">
    <text evidence="7">Component of the cytochrome c oxidase, the last enzyme in the mitochondrial electron transport chain which drives oxidative phosphorylation. The respiratory chain contains 3 multisubunit complexes succinate dehydrogenase (complex II, CII), ubiquinol-cytochrome c oxidoreductase (cytochrome b-c1 complex, complex III, CIII) and cytochrome c oxidase (complex IV, CIV), that cooperate to transfer electrons derived from NADH and succinate to molecular oxygen, creating an electrochemical gradient over the inner membrane that drives transmembrane transport and the ATP synthase. Cytochrome c oxidase is the component of the respiratory chain that catalyzes the reduction of oxygen to water. Electrons originating from reduced cytochrome c in the intermembrane space (IMS) are transferred via the dinuclear copper A center (CU(A)) of subunit 2 and heme A of subunit 1 to the active site in subunit 1, a binuclear center (BNC) formed by heme A3 and copper B (CU(B)). The BNC reduces molecular oxygen to 2 water molecules using 4 electrons from cytochrome c in the IMS and 4 protons from the mitochondrial matrix.</text>
</comment>
<keyword evidence="7" id="KW-0812">Transmembrane</keyword>
<evidence type="ECO:0000256" key="4">
    <source>
        <dbReference type="ARBA" id="ARBA00022792"/>
    </source>
</evidence>
<keyword evidence="5 7" id="KW-0496">Mitochondrion</keyword>
<evidence type="ECO:0000256" key="5">
    <source>
        <dbReference type="ARBA" id="ARBA00023128"/>
    </source>
</evidence>
<evidence type="ECO:0000313" key="8">
    <source>
        <dbReference type="EMBL" id="KAG5460516.1"/>
    </source>
</evidence>
<keyword evidence="7" id="KW-0809">Transit peptide</keyword>
<dbReference type="GO" id="GO:0005743">
    <property type="term" value="C:mitochondrial inner membrane"/>
    <property type="evidence" value="ECO:0007669"/>
    <property type="project" value="UniProtKB-SubCell"/>
</dbReference>
<keyword evidence="6 7" id="KW-0472">Membrane</keyword>
<comment type="pathway">
    <text evidence="2 7">Energy metabolism; oxidative phosphorylation.</text>
</comment>
<name>A0A8H7ZW59_9FUNG</name>
<comment type="subunit">
    <text evidence="7">Component of the cytochrome c oxidase (complex IV, CIV), a multisubunit enzyme composed of a catalytic core of 3 subunits and several supernumerary subunits. The complex exists as a monomer or a dimer and forms supercomplexes (SCs) in the inner mitochondrial membrane with ubiquinol-cytochrome c oxidoreductase (cytochrome b-c1 complex, complex III, CIII).</text>
</comment>
<dbReference type="Gene3D" id="4.10.49.10">
    <property type="entry name" value="Cytochrome c oxidase subunit VIIc"/>
    <property type="match status" value="1"/>
</dbReference>
<dbReference type="Proteomes" id="UP000673691">
    <property type="component" value="Unassembled WGS sequence"/>
</dbReference>
<evidence type="ECO:0000313" key="9">
    <source>
        <dbReference type="Proteomes" id="UP000673691"/>
    </source>
</evidence>
<keyword evidence="7" id="KW-1133">Transmembrane helix</keyword>
<evidence type="ECO:0000256" key="3">
    <source>
        <dbReference type="ARBA" id="ARBA00010514"/>
    </source>
</evidence>
<keyword evidence="4 7" id="KW-0999">Mitochondrion inner membrane</keyword>
<evidence type="ECO:0000256" key="2">
    <source>
        <dbReference type="ARBA" id="ARBA00004673"/>
    </source>
</evidence>
<comment type="caution">
    <text evidence="8">The sequence shown here is derived from an EMBL/GenBank/DDBJ whole genome shotgun (WGS) entry which is preliminary data.</text>
</comment>